<proteinExistence type="predicted"/>
<dbReference type="KEGG" id="cwo:Cwoe_0715"/>
<dbReference type="Proteomes" id="UP000008229">
    <property type="component" value="Chromosome"/>
</dbReference>
<accession>D3F9I1</accession>
<organism evidence="1 2">
    <name type="scientific">Conexibacter woesei (strain DSM 14684 / CCUG 47730 / CIP 108061 / JCM 11494 / NBRC 100937 / ID131577)</name>
    <dbReference type="NCBI Taxonomy" id="469383"/>
    <lineage>
        <taxon>Bacteria</taxon>
        <taxon>Bacillati</taxon>
        <taxon>Actinomycetota</taxon>
        <taxon>Thermoleophilia</taxon>
        <taxon>Solirubrobacterales</taxon>
        <taxon>Conexibacteraceae</taxon>
        <taxon>Conexibacter</taxon>
    </lineage>
</organism>
<dbReference type="AlphaFoldDB" id="D3F9I1"/>
<gene>
    <name evidence="1" type="ordered locus">Cwoe_0715</name>
</gene>
<dbReference type="STRING" id="469383.Cwoe_0715"/>
<dbReference type="RefSeq" id="WP_012932201.1">
    <property type="nucleotide sequence ID" value="NC_013739.1"/>
</dbReference>
<dbReference type="HOGENOM" id="CLU_2750854_0_0_11"/>
<evidence type="ECO:0000313" key="2">
    <source>
        <dbReference type="Proteomes" id="UP000008229"/>
    </source>
</evidence>
<reference evidence="1 2" key="1">
    <citation type="journal article" date="2010" name="Stand. Genomic Sci.">
        <title>Complete genome sequence of Conexibacter woesei type strain (ID131577).</title>
        <authorList>
            <person name="Pukall R."/>
            <person name="Lapidus A."/>
            <person name="Glavina Del Rio T."/>
            <person name="Copeland A."/>
            <person name="Tice H."/>
            <person name="Cheng J.-F."/>
            <person name="Lucas S."/>
            <person name="Chen F."/>
            <person name="Nolan M."/>
            <person name="Bruce D."/>
            <person name="Goodwin L."/>
            <person name="Pitluck S."/>
            <person name="Mavromatis K."/>
            <person name="Ivanova N."/>
            <person name="Ovchinnikova G."/>
            <person name="Pati A."/>
            <person name="Chen A."/>
            <person name="Palaniappan K."/>
            <person name="Land M."/>
            <person name="Hauser L."/>
            <person name="Chang Y.-J."/>
            <person name="Jeffries C.D."/>
            <person name="Chain P."/>
            <person name="Meincke L."/>
            <person name="Sims D."/>
            <person name="Brettin T."/>
            <person name="Detter J.C."/>
            <person name="Rohde M."/>
            <person name="Goeker M."/>
            <person name="Bristow J."/>
            <person name="Eisen J.A."/>
            <person name="Markowitz V."/>
            <person name="Kyrpides N.C."/>
            <person name="Klenk H.-P."/>
            <person name="Hugenholtz P."/>
        </authorList>
    </citation>
    <scope>NUCLEOTIDE SEQUENCE [LARGE SCALE GENOMIC DNA]</scope>
    <source>
        <strain evidence="2">DSM 14684 / CIP 108061 / JCM 11494 / NBRC 100937 / ID131577</strain>
    </source>
</reference>
<reference evidence="2" key="2">
    <citation type="submission" date="2010-01" db="EMBL/GenBank/DDBJ databases">
        <title>The complete genome of Conexibacter woesei DSM 14684.</title>
        <authorList>
            <consortium name="US DOE Joint Genome Institute (JGI-PGF)"/>
            <person name="Lucas S."/>
            <person name="Copeland A."/>
            <person name="Lapidus A."/>
            <person name="Glavina del Rio T."/>
            <person name="Dalin E."/>
            <person name="Tice H."/>
            <person name="Bruce D."/>
            <person name="Goodwin L."/>
            <person name="Pitluck S."/>
            <person name="Kyrpides N."/>
            <person name="Mavromatis K."/>
            <person name="Ivanova N."/>
            <person name="Mikhailova N."/>
            <person name="Chertkov O."/>
            <person name="Brettin T."/>
            <person name="Detter J.C."/>
            <person name="Han C."/>
            <person name="Larimer F."/>
            <person name="Land M."/>
            <person name="Hauser L."/>
            <person name="Markowitz V."/>
            <person name="Cheng J.-F."/>
            <person name="Hugenholtz P."/>
            <person name="Woyke T."/>
            <person name="Wu D."/>
            <person name="Pukall R."/>
            <person name="Steenblock K."/>
            <person name="Schneider S."/>
            <person name="Klenk H.-P."/>
            <person name="Eisen J.A."/>
        </authorList>
    </citation>
    <scope>NUCLEOTIDE SEQUENCE [LARGE SCALE GENOMIC DNA]</scope>
    <source>
        <strain evidence="2">DSM 14684 / CIP 108061 / JCM 11494 / NBRC 100937 / ID131577</strain>
    </source>
</reference>
<dbReference type="EMBL" id="CP001854">
    <property type="protein sequence ID" value="ADB49148.1"/>
    <property type="molecule type" value="Genomic_DNA"/>
</dbReference>
<sequence>MISLDTLGDEHVHVSLQGEEAIALAITSPEFGRIGHVRLDREQAIQLVSALTGLVLDHGGGPQPSIDAAT</sequence>
<keyword evidence="2" id="KW-1185">Reference proteome</keyword>
<evidence type="ECO:0000313" key="1">
    <source>
        <dbReference type="EMBL" id="ADB49148.1"/>
    </source>
</evidence>
<name>D3F9I1_CONWI</name>
<protein>
    <submittedName>
        <fullName evidence="1">Uncharacterized protein</fullName>
    </submittedName>
</protein>